<keyword evidence="1" id="KW-1185">Reference proteome</keyword>
<sequence length="94" mass="11124">MLVTITFTFFGVLFFVLYKKYGKRSTRVEDSVQYMTKYPVYVVEDMFIDYIDAEDYYPTRPERYVKAPATVKKQPKPLMTLSPAEFPTHPHQLV</sequence>
<dbReference type="Proteomes" id="UP000095287">
    <property type="component" value="Unplaced"/>
</dbReference>
<name>A0A1I7YCE3_9BILA</name>
<reference evidence="2" key="1">
    <citation type="submission" date="2016-11" db="UniProtKB">
        <authorList>
            <consortium name="WormBaseParasite"/>
        </authorList>
    </citation>
    <scope>IDENTIFICATION</scope>
</reference>
<protein>
    <submittedName>
        <fullName evidence="2">Secreted protein</fullName>
    </submittedName>
</protein>
<evidence type="ECO:0000313" key="2">
    <source>
        <dbReference type="WBParaSite" id="L893_g14712.t1"/>
    </source>
</evidence>
<dbReference type="WBParaSite" id="L893_g14712.t1">
    <property type="protein sequence ID" value="L893_g14712.t1"/>
    <property type="gene ID" value="L893_g14712"/>
</dbReference>
<dbReference type="AlphaFoldDB" id="A0A1I7YCE3"/>
<proteinExistence type="predicted"/>
<accession>A0A1I7YCE3</accession>
<evidence type="ECO:0000313" key="1">
    <source>
        <dbReference type="Proteomes" id="UP000095287"/>
    </source>
</evidence>
<organism evidence="1 2">
    <name type="scientific">Steinernema glaseri</name>
    <dbReference type="NCBI Taxonomy" id="37863"/>
    <lineage>
        <taxon>Eukaryota</taxon>
        <taxon>Metazoa</taxon>
        <taxon>Ecdysozoa</taxon>
        <taxon>Nematoda</taxon>
        <taxon>Chromadorea</taxon>
        <taxon>Rhabditida</taxon>
        <taxon>Tylenchina</taxon>
        <taxon>Panagrolaimomorpha</taxon>
        <taxon>Strongyloidoidea</taxon>
        <taxon>Steinernematidae</taxon>
        <taxon>Steinernema</taxon>
    </lineage>
</organism>